<comment type="caution">
    <text evidence="1">The sequence shown here is derived from an EMBL/GenBank/DDBJ whole genome shotgun (WGS) entry which is preliminary data.</text>
</comment>
<name>A0A8J3UDX0_9ACTN</name>
<gene>
    <name evidence="1" type="ORF">Pph01_80850</name>
</gene>
<proteinExistence type="predicted"/>
<protein>
    <submittedName>
        <fullName evidence="1">Uncharacterized protein</fullName>
    </submittedName>
</protein>
<accession>A0A8J3UDX0</accession>
<evidence type="ECO:0000313" key="1">
    <source>
        <dbReference type="EMBL" id="GII43082.1"/>
    </source>
</evidence>
<dbReference type="Proteomes" id="UP000622547">
    <property type="component" value="Unassembled WGS sequence"/>
</dbReference>
<dbReference type="EMBL" id="BOOP01000051">
    <property type="protein sequence ID" value="GII43082.1"/>
    <property type="molecule type" value="Genomic_DNA"/>
</dbReference>
<reference evidence="1 2" key="1">
    <citation type="submission" date="2021-01" db="EMBL/GenBank/DDBJ databases">
        <title>Whole genome shotgun sequence of Planotetraspora phitsanulokensis NBRC 104273.</title>
        <authorList>
            <person name="Komaki H."/>
            <person name="Tamura T."/>
        </authorList>
    </citation>
    <scope>NUCLEOTIDE SEQUENCE [LARGE SCALE GENOMIC DNA]</scope>
    <source>
        <strain evidence="1 2">NBRC 104273</strain>
    </source>
</reference>
<keyword evidence="2" id="KW-1185">Reference proteome</keyword>
<evidence type="ECO:0000313" key="2">
    <source>
        <dbReference type="Proteomes" id="UP000622547"/>
    </source>
</evidence>
<dbReference type="AlphaFoldDB" id="A0A8J3UDX0"/>
<organism evidence="1 2">
    <name type="scientific">Planotetraspora phitsanulokensis</name>
    <dbReference type="NCBI Taxonomy" id="575192"/>
    <lineage>
        <taxon>Bacteria</taxon>
        <taxon>Bacillati</taxon>
        <taxon>Actinomycetota</taxon>
        <taxon>Actinomycetes</taxon>
        <taxon>Streptosporangiales</taxon>
        <taxon>Streptosporangiaceae</taxon>
        <taxon>Planotetraspora</taxon>
    </lineage>
</organism>
<sequence>MGSVKLADLAGLALSWRENANGFEGFRTSAIVSSLRWPADVVEQFLYDHADNGAFLRDYENIDLSTVRWEFTAVPVEEFMVISTGASDGDCIEEYAADPDHWVRVRNRGIHMGVAECWETHGTWKRWPILIDRTLLDPPEPGLQLLEGRTRVGVMRGRRRQGAFVAERHLAWVGRPSS</sequence>